<dbReference type="Pfam" id="PF03963">
    <property type="entry name" value="FlgD"/>
    <property type="match status" value="1"/>
</dbReference>
<comment type="function">
    <text evidence="3">Required for flagellar hook formation. May act as a scaffolding protein.</text>
</comment>
<evidence type="ECO:0000256" key="4">
    <source>
        <dbReference type="SAM" id="MobiDB-lite"/>
    </source>
</evidence>
<evidence type="ECO:0000313" key="6">
    <source>
        <dbReference type="Proteomes" id="UP000606720"/>
    </source>
</evidence>
<organism evidence="5 6">
    <name type="scientific">Roseburia zhanii</name>
    <dbReference type="NCBI Taxonomy" id="2763064"/>
    <lineage>
        <taxon>Bacteria</taxon>
        <taxon>Bacillati</taxon>
        <taxon>Bacillota</taxon>
        <taxon>Clostridia</taxon>
        <taxon>Lachnospirales</taxon>
        <taxon>Lachnospiraceae</taxon>
        <taxon>Roseburia</taxon>
    </lineage>
</organism>
<dbReference type="AlphaFoldDB" id="A0A923RS51"/>
<accession>A0A923RS51</accession>
<keyword evidence="6" id="KW-1185">Reference proteome</keyword>
<evidence type="ECO:0000256" key="3">
    <source>
        <dbReference type="RuleBase" id="RU362076"/>
    </source>
</evidence>
<dbReference type="Proteomes" id="UP000606720">
    <property type="component" value="Unassembled WGS sequence"/>
</dbReference>
<keyword evidence="5" id="KW-0969">Cilium</keyword>
<reference evidence="5" key="1">
    <citation type="submission" date="2020-08" db="EMBL/GenBank/DDBJ databases">
        <title>Genome public.</title>
        <authorList>
            <person name="Liu C."/>
            <person name="Sun Q."/>
        </authorList>
    </citation>
    <scope>NUCLEOTIDE SEQUENCE</scope>
    <source>
        <strain evidence="5">BX1005</strain>
    </source>
</reference>
<sequence length="239" mass="25480">MALIQAVQDGKLVDTSASASSSSTASSKASADSTSGLDKEAFLQLLVAQMRYQDPLQPTDNTEYIAQLATFSQLEATQNLEDTVSKDMSNNLVGKYVILNVTDKTGNVTTVNGKVDYVMYENGEVFLAVNDGLYSLEDLDTVADANYYEAFEMANMFSTMIAKLPTAANVTTADAKAVENARAVYDAMNSYQKGFVSATDIAKLTALEEKLKTLTAGSSSDSTSNDSSTSNSTTETTDS</sequence>
<feature type="region of interest" description="Disordered" evidence="4">
    <location>
        <begin position="214"/>
        <end position="239"/>
    </location>
</feature>
<evidence type="ECO:0000256" key="1">
    <source>
        <dbReference type="ARBA" id="ARBA00010577"/>
    </source>
</evidence>
<name>A0A923RS51_9FIRM</name>
<dbReference type="GO" id="GO:0044781">
    <property type="term" value="P:bacterial-type flagellum organization"/>
    <property type="evidence" value="ECO:0007669"/>
    <property type="project" value="UniProtKB-UniRule"/>
</dbReference>
<comment type="caution">
    <text evidence="5">The sequence shown here is derived from an EMBL/GenBank/DDBJ whole genome shotgun (WGS) entry which is preliminary data.</text>
</comment>
<dbReference type="RefSeq" id="WP_186866257.1">
    <property type="nucleotide sequence ID" value="NZ_JACOPH010000002.1"/>
</dbReference>
<evidence type="ECO:0000256" key="2">
    <source>
        <dbReference type="ARBA" id="ARBA00022795"/>
    </source>
</evidence>
<dbReference type="InterPro" id="IPR005648">
    <property type="entry name" value="FlgD"/>
</dbReference>
<proteinExistence type="inferred from homology"/>
<evidence type="ECO:0000313" key="5">
    <source>
        <dbReference type="EMBL" id="MBC5713286.1"/>
    </source>
</evidence>
<protein>
    <recommendedName>
        <fullName evidence="3">Basal-body rod modification protein FlgD</fullName>
    </recommendedName>
</protein>
<keyword evidence="2 3" id="KW-1005">Bacterial flagellum biogenesis</keyword>
<gene>
    <name evidence="5" type="ORF">H8S17_03515</name>
</gene>
<comment type="similarity">
    <text evidence="1 3">Belongs to the FlgD family.</text>
</comment>
<keyword evidence="5" id="KW-0282">Flagellum</keyword>
<dbReference type="EMBL" id="JACOPH010000002">
    <property type="protein sequence ID" value="MBC5713286.1"/>
    <property type="molecule type" value="Genomic_DNA"/>
</dbReference>
<keyword evidence="5" id="KW-0966">Cell projection</keyword>